<dbReference type="InterPro" id="IPR050593">
    <property type="entry name" value="LovG"/>
</dbReference>
<gene>
    <name evidence="3" type="ORF">P174DRAFT_454193</name>
</gene>
<dbReference type="PANTHER" id="PTHR48070:SF1">
    <property type="entry name" value="SERINE HYDROLASE FSH DOMAIN-CONTAINING PROTEIN"/>
    <property type="match status" value="1"/>
</dbReference>
<dbReference type="EMBL" id="MSZS01000008">
    <property type="protein sequence ID" value="PKX90027.1"/>
    <property type="molecule type" value="Genomic_DNA"/>
</dbReference>
<evidence type="ECO:0000313" key="3">
    <source>
        <dbReference type="EMBL" id="PKX90027.1"/>
    </source>
</evidence>
<reference evidence="4" key="1">
    <citation type="journal article" date="2018" name="Proc. Natl. Acad. Sci. U.S.A.">
        <title>Linking secondary metabolites to gene clusters through genome sequencing of six diverse Aspergillus species.</title>
        <authorList>
            <person name="Kaerboelling I."/>
            <person name="Vesth T.C."/>
            <person name="Frisvad J.C."/>
            <person name="Nybo J.L."/>
            <person name="Theobald S."/>
            <person name="Kuo A."/>
            <person name="Bowyer P."/>
            <person name="Matsuda Y."/>
            <person name="Mondo S."/>
            <person name="Lyhne E.K."/>
            <person name="Kogle M.E."/>
            <person name="Clum A."/>
            <person name="Lipzen A."/>
            <person name="Salamov A."/>
            <person name="Ngan C.Y."/>
            <person name="Daum C."/>
            <person name="Chiniquy J."/>
            <person name="Barry K."/>
            <person name="LaButti K."/>
            <person name="Haridas S."/>
            <person name="Simmons B.A."/>
            <person name="Magnuson J.K."/>
            <person name="Mortensen U.H."/>
            <person name="Larsen T.O."/>
            <person name="Grigoriev I.V."/>
            <person name="Baker S.E."/>
            <person name="Andersen M.R."/>
        </authorList>
    </citation>
    <scope>NUCLEOTIDE SEQUENCE [LARGE SCALE GENOMIC DNA]</scope>
    <source>
        <strain evidence="4">IBT 16806</strain>
    </source>
</reference>
<dbReference type="VEuPathDB" id="FungiDB:P174DRAFT_454193"/>
<dbReference type="Pfam" id="PF03959">
    <property type="entry name" value="FSH1"/>
    <property type="match status" value="1"/>
</dbReference>
<evidence type="ECO:0000313" key="4">
    <source>
        <dbReference type="Proteomes" id="UP000234474"/>
    </source>
</evidence>
<evidence type="ECO:0000256" key="1">
    <source>
        <dbReference type="ARBA" id="ARBA00022801"/>
    </source>
</evidence>
<dbReference type="OrthoDB" id="414698at2759"/>
<name>A0A2I1BXC7_ASPN1</name>
<accession>A0A2I1BXC7</accession>
<feature type="domain" description="Serine hydrolase" evidence="2">
    <location>
        <begin position="22"/>
        <end position="226"/>
    </location>
</feature>
<dbReference type="GO" id="GO:0044550">
    <property type="term" value="P:secondary metabolite biosynthetic process"/>
    <property type="evidence" value="ECO:0007669"/>
    <property type="project" value="TreeGrafter"/>
</dbReference>
<comment type="caution">
    <text evidence="3">The sequence shown here is derived from an EMBL/GenBank/DDBJ whole genome shotgun (WGS) entry which is preliminary data.</text>
</comment>
<dbReference type="AlphaFoldDB" id="A0A2I1BXC7"/>
<dbReference type="RefSeq" id="XP_024678622.1">
    <property type="nucleotide sequence ID" value="XM_024829216.1"/>
</dbReference>
<sequence>MAIALNIQQQPPPHRLLPRRGSTAAIYKIQCEQLAHLLKNEFQLVFFEGPFERSAGPGVLPAFADYAPFKSWFTQDERGERADGSGFDASGNDGVERVWRLMEDEGPGGQWVAAMGFSQGSRVAGGLLLDQQRRAALGLPKKTHIELLFGVLCNGAGAPMESDAAGYITKPDESLNRISLPTLHVHGLKDPFLMFGRQQLGEYYNPKTATLYEVDYHHAMPWARHEAQRLADHIRTIYKNSAKQ</sequence>
<dbReference type="GO" id="GO:0005634">
    <property type="term" value="C:nucleus"/>
    <property type="evidence" value="ECO:0007669"/>
    <property type="project" value="TreeGrafter"/>
</dbReference>
<keyword evidence="1" id="KW-0378">Hydrolase</keyword>
<dbReference type="OMA" id="HHAMPWV"/>
<dbReference type="Proteomes" id="UP000234474">
    <property type="component" value="Unassembled WGS sequence"/>
</dbReference>
<keyword evidence="4" id="KW-1185">Reference proteome</keyword>
<evidence type="ECO:0000259" key="2">
    <source>
        <dbReference type="Pfam" id="PF03959"/>
    </source>
</evidence>
<dbReference type="FunFam" id="3.40.50.1820:FF:000375">
    <property type="entry name" value="Uncharacterized protein"/>
    <property type="match status" value="1"/>
</dbReference>
<dbReference type="PANTHER" id="PTHR48070">
    <property type="entry name" value="ESTERASE OVCA2"/>
    <property type="match status" value="1"/>
</dbReference>
<dbReference type="InterPro" id="IPR005645">
    <property type="entry name" value="FSH-like_dom"/>
</dbReference>
<dbReference type="GO" id="GO:0005737">
    <property type="term" value="C:cytoplasm"/>
    <property type="evidence" value="ECO:0007669"/>
    <property type="project" value="TreeGrafter"/>
</dbReference>
<organism evidence="3 4">
    <name type="scientific">Aspergillus novofumigatus (strain IBT 16806)</name>
    <dbReference type="NCBI Taxonomy" id="1392255"/>
    <lineage>
        <taxon>Eukaryota</taxon>
        <taxon>Fungi</taxon>
        <taxon>Dikarya</taxon>
        <taxon>Ascomycota</taxon>
        <taxon>Pezizomycotina</taxon>
        <taxon>Eurotiomycetes</taxon>
        <taxon>Eurotiomycetidae</taxon>
        <taxon>Eurotiales</taxon>
        <taxon>Aspergillaceae</taxon>
        <taxon>Aspergillus</taxon>
        <taxon>Aspergillus subgen. Fumigati</taxon>
    </lineage>
</organism>
<protein>
    <recommendedName>
        <fullName evidence="2">Serine hydrolase domain-containing protein</fullName>
    </recommendedName>
</protein>
<dbReference type="InterPro" id="IPR029058">
    <property type="entry name" value="AB_hydrolase_fold"/>
</dbReference>
<dbReference type="GeneID" id="36536542"/>
<dbReference type="GO" id="GO:0016787">
    <property type="term" value="F:hydrolase activity"/>
    <property type="evidence" value="ECO:0007669"/>
    <property type="project" value="UniProtKB-KW"/>
</dbReference>
<dbReference type="Gene3D" id="3.40.50.1820">
    <property type="entry name" value="alpha/beta hydrolase"/>
    <property type="match status" value="1"/>
</dbReference>
<dbReference type="SUPFAM" id="SSF53474">
    <property type="entry name" value="alpha/beta-Hydrolases"/>
    <property type="match status" value="1"/>
</dbReference>
<proteinExistence type="predicted"/>